<evidence type="ECO:0000259" key="4">
    <source>
        <dbReference type="PROSITE" id="PS50932"/>
    </source>
</evidence>
<organism evidence="6 7">
    <name type="scientific">Burkholderia cenocepacia</name>
    <dbReference type="NCBI Taxonomy" id="95486"/>
    <lineage>
        <taxon>Bacteria</taxon>
        <taxon>Pseudomonadati</taxon>
        <taxon>Pseudomonadota</taxon>
        <taxon>Betaproteobacteria</taxon>
        <taxon>Burkholderiales</taxon>
        <taxon>Burkholderiaceae</taxon>
        <taxon>Burkholderia</taxon>
        <taxon>Burkholderia cepacia complex</taxon>
    </lineage>
</organism>
<dbReference type="CDD" id="cd06267">
    <property type="entry name" value="PBP1_LacI_sugar_binding-like"/>
    <property type="match status" value="1"/>
</dbReference>
<dbReference type="InterPro" id="IPR010982">
    <property type="entry name" value="Lambda_DNA-bd_dom_sf"/>
</dbReference>
<evidence type="ECO:0000313" key="6">
    <source>
        <dbReference type="EMBL" id="CAB3974188.1"/>
    </source>
</evidence>
<sequence length="399" mass="43869">MNLLESDLGAELVFDQNRKTFSNYTRAHRRTSMVEPARSHPHFPDIGAWPRAPFFCHNPALRNENVTLRMKKVSPTIRDVAAEAGVSVATVSKYVNGTQRFSPTVEARLKEAIERLGYRSNPLARSMITGRTRTIGLVILDISNPHFTNVVKGANRVALQHDYTLLLVDTEESQARERSLIEALAQRVDGLIVSTRMPDDEAGWMLDLNKPLVLLRRSPGLPIPSVGIDNRLSTYMLARHLLNLGHTRIAYLGFGTARVNDERIQGARDCLAEAGLTLDVHDAHAPTAEAGERACSRVMLGPQRPQAVICYNDLIALGFMKEATSLGFRLPQDVSVAGIDNVPYGEYAAPALTTVDIQSENMGELAMQKLIDALAGRTDASYSTFEPRLIMRASTAAVG</sequence>
<evidence type="ECO:0000313" key="7">
    <source>
        <dbReference type="Proteomes" id="UP000494322"/>
    </source>
</evidence>
<dbReference type="Pfam" id="PF00356">
    <property type="entry name" value="LacI"/>
    <property type="match status" value="1"/>
</dbReference>
<reference evidence="6 7" key="1">
    <citation type="submission" date="2020-04" db="EMBL/GenBank/DDBJ databases">
        <authorList>
            <person name="Depoorter E."/>
        </authorList>
    </citation>
    <scope>NUCLEOTIDE SEQUENCE [LARGE SCALE GENOMIC DNA]</scope>
    <source>
        <strain evidence="6 7">BCC0132</strain>
    </source>
</reference>
<feature type="domain" description="HTH lacI-type" evidence="4">
    <location>
        <begin position="75"/>
        <end position="129"/>
    </location>
</feature>
<dbReference type="PANTHER" id="PTHR30146">
    <property type="entry name" value="LACI-RELATED TRANSCRIPTIONAL REPRESSOR"/>
    <property type="match status" value="1"/>
</dbReference>
<dbReference type="InterPro" id="IPR046335">
    <property type="entry name" value="LacI/GalR-like_sensor"/>
</dbReference>
<dbReference type="InterPro" id="IPR000843">
    <property type="entry name" value="HTH_LacI"/>
</dbReference>
<keyword evidence="1" id="KW-0805">Transcription regulation</keyword>
<evidence type="ECO:0000256" key="3">
    <source>
        <dbReference type="ARBA" id="ARBA00023163"/>
    </source>
</evidence>
<dbReference type="GO" id="GO:0003700">
    <property type="term" value="F:DNA-binding transcription factor activity"/>
    <property type="evidence" value="ECO:0007669"/>
    <property type="project" value="TreeGrafter"/>
</dbReference>
<evidence type="ECO:0000256" key="2">
    <source>
        <dbReference type="ARBA" id="ARBA00023125"/>
    </source>
</evidence>
<gene>
    <name evidence="6" type="ORF">BCO9919_06146</name>
</gene>
<dbReference type="SUPFAM" id="SSF47413">
    <property type="entry name" value="lambda repressor-like DNA-binding domains"/>
    <property type="match status" value="1"/>
</dbReference>
<dbReference type="SUPFAM" id="SSF53822">
    <property type="entry name" value="Periplasmic binding protein-like I"/>
    <property type="match status" value="1"/>
</dbReference>
<dbReference type="SMART" id="SM00354">
    <property type="entry name" value="HTH_LACI"/>
    <property type="match status" value="1"/>
</dbReference>
<dbReference type="PROSITE" id="PS50932">
    <property type="entry name" value="HTH_LACI_2"/>
    <property type="match status" value="1"/>
</dbReference>
<dbReference type="PROSITE" id="PS50943">
    <property type="entry name" value="HTH_CROC1"/>
    <property type="match status" value="1"/>
</dbReference>
<dbReference type="EMBL" id="CABWIK020000055">
    <property type="protein sequence ID" value="CAB3974188.1"/>
    <property type="molecule type" value="Genomic_DNA"/>
</dbReference>
<accession>A0A6J5JS61</accession>
<dbReference type="PANTHER" id="PTHR30146:SF109">
    <property type="entry name" value="HTH-TYPE TRANSCRIPTIONAL REGULATOR GALS"/>
    <property type="match status" value="1"/>
</dbReference>
<dbReference type="AlphaFoldDB" id="A0A6J5JS61"/>
<dbReference type="InterPro" id="IPR028082">
    <property type="entry name" value="Peripla_BP_I"/>
</dbReference>
<dbReference type="PRINTS" id="PR00036">
    <property type="entry name" value="HTHLACI"/>
</dbReference>
<keyword evidence="3" id="KW-0804">Transcription</keyword>
<proteinExistence type="predicted"/>
<dbReference type="Pfam" id="PF13377">
    <property type="entry name" value="Peripla_BP_3"/>
    <property type="match status" value="1"/>
</dbReference>
<protein>
    <submittedName>
        <fullName evidence="6">LacI family transcriptional regulator</fullName>
    </submittedName>
</protein>
<dbReference type="GO" id="GO:0000976">
    <property type="term" value="F:transcription cis-regulatory region binding"/>
    <property type="evidence" value="ECO:0007669"/>
    <property type="project" value="TreeGrafter"/>
</dbReference>
<evidence type="ECO:0000259" key="5">
    <source>
        <dbReference type="PROSITE" id="PS50943"/>
    </source>
</evidence>
<dbReference type="CDD" id="cd01392">
    <property type="entry name" value="HTH_LacI"/>
    <property type="match status" value="1"/>
</dbReference>
<dbReference type="Proteomes" id="UP000494322">
    <property type="component" value="Unassembled WGS sequence"/>
</dbReference>
<feature type="domain" description="HTH cro/C1-type" evidence="5">
    <location>
        <begin position="76"/>
        <end position="119"/>
    </location>
</feature>
<keyword evidence="2" id="KW-0238">DNA-binding</keyword>
<evidence type="ECO:0000256" key="1">
    <source>
        <dbReference type="ARBA" id="ARBA00023015"/>
    </source>
</evidence>
<dbReference type="Gene3D" id="3.40.50.2300">
    <property type="match status" value="2"/>
</dbReference>
<dbReference type="InterPro" id="IPR001387">
    <property type="entry name" value="Cro/C1-type_HTH"/>
</dbReference>
<dbReference type="PROSITE" id="PS00356">
    <property type="entry name" value="HTH_LACI_1"/>
    <property type="match status" value="1"/>
</dbReference>
<dbReference type="Gene3D" id="1.10.260.40">
    <property type="entry name" value="lambda repressor-like DNA-binding domains"/>
    <property type="match status" value="1"/>
</dbReference>
<name>A0A6J5JS61_9BURK</name>